<dbReference type="EMBL" id="AZDY01000037">
    <property type="protein sequence ID" value="KRK83110.1"/>
    <property type="molecule type" value="Genomic_DNA"/>
</dbReference>
<accession>A0A0R1KHZ6</accession>
<keyword evidence="3" id="KW-1185">Reference proteome</keyword>
<dbReference type="GO" id="GO:0004074">
    <property type="term" value="F:biliverdin reductase [NAD(P)H] activity"/>
    <property type="evidence" value="ECO:0007669"/>
    <property type="project" value="TreeGrafter"/>
</dbReference>
<organism evidence="2 3">
    <name type="scientific">Companilactobacillus bobalius DSM 19674</name>
    <dbReference type="NCBI Taxonomy" id="1423788"/>
    <lineage>
        <taxon>Bacteria</taxon>
        <taxon>Bacillati</taxon>
        <taxon>Bacillota</taxon>
        <taxon>Bacilli</taxon>
        <taxon>Lactobacillales</taxon>
        <taxon>Lactobacillaceae</taxon>
        <taxon>Companilactobacillus</taxon>
        <taxon>Companilactobacillus bobalius</taxon>
    </lineage>
</organism>
<dbReference type="Proteomes" id="UP000051515">
    <property type="component" value="Unassembled WGS sequence"/>
</dbReference>
<feature type="domain" description="NAD(P)-binding" evidence="1">
    <location>
        <begin position="8"/>
        <end position="190"/>
    </location>
</feature>
<gene>
    <name evidence="2" type="ORF">FC78_GL001919</name>
</gene>
<proteinExistence type="predicted"/>
<protein>
    <submittedName>
        <fullName evidence="2">NAD-dependent epimerase dehydratase</fullName>
    </submittedName>
</protein>
<reference evidence="2 3" key="1">
    <citation type="journal article" date="2015" name="Genome Announc.">
        <title>Expanding the biotechnology potential of lactobacilli through comparative genomics of 213 strains and associated genera.</title>
        <authorList>
            <person name="Sun Z."/>
            <person name="Harris H.M."/>
            <person name="McCann A."/>
            <person name="Guo C."/>
            <person name="Argimon S."/>
            <person name="Zhang W."/>
            <person name="Yang X."/>
            <person name="Jeffery I.B."/>
            <person name="Cooney J.C."/>
            <person name="Kagawa T.F."/>
            <person name="Liu W."/>
            <person name="Song Y."/>
            <person name="Salvetti E."/>
            <person name="Wrobel A."/>
            <person name="Rasinkangas P."/>
            <person name="Parkhill J."/>
            <person name="Rea M.C."/>
            <person name="O'Sullivan O."/>
            <person name="Ritari J."/>
            <person name="Douillard F.P."/>
            <person name="Paul Ross R."/>
            <person name="Yang R."/>
            <person name="Briner A.E."/>
            <person name="Felis G.E."/>
            <person name="de Vos W.M."/>
            <person name="Barrangou R."/>
            <person name="Klaenhammer T.R."/>
            <person name="Caufield P.W."/>
            <person name="Cui Y."/>
            <person name="Zhang H."/>
            <person name="O'Toole P.W."/>
        </authorList>
    </citation>
    <scope>NUCLEOTIDE SEQUENCE [LARGE SCALE GENOMIC DNA]</scope>
    <source>
        <strain evidence="2 3">DSM 19674</strain>
    </source>
</reference>
<dbReference type="PANTHER" id="PTHR43355:SF2">
    <property type="entry name" value="FLAVIN REDUCTASE (NADPH)"/>
    <property type="match status" value="1"/>
</dbReference>
<dbReference type="STRING" id="1423788.FC78_GL001919"/>
<dbReference type="OrthoDB" id="9803892at2"/>
<comment type="caution">
    <text evidence="2">The sequence shown here is derived from an EMBL/GenBank/DDBJ whole genome shotgun (WGS) entry which is preliminary data.</text>
</comment>
<dbReference type="PANTHER" id="PTHR43355">
    <property type="entry name" value="FLAVIN REDUCTASE (NADPH)"/>
    <property type="match status" value="1"/>
</dbReference>
<dbReference type="Gene3D" id="3.40.50.720">
    <property type="entry name" value="NAD(P)-binding Rossmann-like Domain"/>
    <property type="match status" value="1"/>
</dbReference>
<dbReference type="Pfam" id="PF13460">
    <property type="entry name" value="NAD_binding_10"/>
    <property type="match status" value="1"/>
</dbReference>
<dbReference type="SUPFAM" id="SSF51735">
    <property type="entry name" value="NAD(P)-binding Rossmann-fold domains"/>
    <property type="match status" value="1"/>
</dbReference>
<dbReference type="PATRIC" id="fig|1423788.3.peg.1982"/>
<evidence type="ECO:0000313" key="2">
    <source>
        <dbReference type="EMBL" id="KRK83110.1"/>
    </source>
</evidence>
<dbReference type="InterPro" id="IPR051606">
    <property type="entry name" value="Polyketide_Oxido-like"/>
</dbReference>
<name>A0A0R1KHZ6_9LACO</name>
<sequence length="219" mass="24908">MKKVLILGAYGKIARIVEKRLLDNPDYQLTLILRHANRLDSLKNHNNVTVIEGDVSNKDLLTKIIAGQDLVYANLNGQMEQWAQNIVFAMQQNSVTQLIWITGSGLYHEVPDPFGSWVENYVGHASKEDTRRAAKIIESSQLSYTIIRAAYMTDDAEIDYELTKKGETFKGTMISRSSIADFVIKIINDPEKYQRESFGISKPGTDNMLHHIREIEHDL</sequence>
<evidence type="ECO:0000259" key="1">
    <source>
        <dbReference type="Pfam" id="PF13460"/>
    </source>
</evidence>
<evidence type="ECO:0000313" key="3">
    <source>
        <dbReference type="Proteomes" id="UP000051515"/>
    </source>
</evidence>
<dbReference type="AlphaFoldDB" id="A0A0R1KHZ6"/>
<dbReference type="InterPro" id="IPR016040">
    <property type="entry name" value="NAD(P)-bd_dom"/>
</dbReference>
<dbReference type="InterPro" id="IPR036291">
    <property type="entry name" value="NAD(P)-bd_dom_sf"/>
</dbReference>
<dbReference type="GO" id="GO:0042602">
    <property type="term" value="F:riboflavin reductase (NADPH) activity"/>
    <property type="evidence" value="ECO:0007669"/>
    <property type="project" value="TreeGrafter"/>
</dbReference>
<dbReference type="RefSeq" id="WP_056952451.1">
    <property type="nucleotide sequence ID" value="NZ_AZDY01000037.1"/>
</dbReference>